<proteinExistence type="predicted"/>
<dbReference type="PANTHER" id="PTHR33570:SF9">
    <property type="entry name" value="BLL4600 PROTEIN"/>
    <property type="match status" value="1"/>
</dbReference>
<evidence type="ECO:0000313" key="2">
    <source>
        <dbReference type="EMBL" id="MBC3919963.1"/>
    </source>
</evidence>
<dbReference type="EMBL" id="JACOGF010000012">
    <property type="protein sequence ID" value="MBC3919963.1"/>
    <property type="molecule type" value="Genomic_DNA"/>
</dbReference>
<dbReference type="InterPro" id="IPR003779">
    <property type="entry name" value="CMD-like"/>
</dbReference>
<organism evidence="2 3">
    <name type="scientific">Undibacterium hunanense</name>
    <dbReference type="NCBI Taxonomy" id="2762292"/>
    <lineage>
        <taxon>Bacteria</taxon>
        <taxon>Pseudomonadati</taxon>
        <taxon>Pseudomonadota</taxon>
        <taxon>Betaproteobacteria</taxon>
        <taxon>Burkholderiales</taxon>
        <taxon>Oxalobacteraceae</taxon>
        <taxon>Undibacterium</taxon>
    </lineage>
</organism>
<dbReference type="Gene3D" id="1.20.1290.10">
    <property type="entry name" value="AhpD-like"/>
    <property type="match status" value="1"/>
</dbReference>
<dbReference type="SUPFAM" id="SSF69118">
    <property type="entry name" value="AhpD-like"/>
    <property type="match status" value="1"/>
</dbReference>
<name>A0ABR6ZVR1_9BURK</name>
<feature type="domain" description="Carboxymuconolactone decarboxylase-like" evidence="1">
    <location>
        <begin position="17"/>
        <end position="100"/>
    </location>
</feature>
<protein>
    <submittedName>
        <fullName evidence="2">Carboxymuconolactone decarboxylase family protein</fullName>
    </submittedName>
</protein>
<reference evidence="2 3" key="1">
    <citation type="submission" date="2020-08" db="EMBL/GenBank/DDBJ databases">
        <title>Novel species isolated from subtropical streams in China.</title>
        <authorList>
            <person name="Lu H."/>
        </authorList>
    </citation>
    <scope>NUCLEOTIDE SEQUENCE [LARGE SCALE GENOMIC DNA]</scope>
    <source>
        <strain evidence="2 3">CY18W</strain>
    </source>
</reference>
<keyword evidence="3" id="KW-1185">Reference proteome</keyword>
<dbReference type="Proteomes" id="UP000650424">
    <property type="component" value="Unassembled WGS sequence"/>
</dbReference>
<dbReference type="Pfam" id="PF02627">
    <property type="entry name" value="CMD"/>
    <property type="match status" value="1"/>
</dbReference>
<comment type="caution">
    <text evidence="2">The sequence shown here is derived from an EMBL/GenBank/DDBJ whole genome shotgun (WGS) entry which is preliminary data.</text>
</comment>
<dbReference type="RefSeq" id="WP_186949224.1">
    <property type="nucleotide sequence ID" value="NZ_JACOGF010000012.1"/>
</dbReference>
<dbReference type="InterPro" id="IPR052512">
    <property type="entry name" value="4CMD/NDH-1_regulator"/>
</dbReference>
<evidence type="ECO:0000259" key="1">
    <source>
        <dbReference type="Pfam" id="PF02627"/>
    </source>
</evidence>
<sequence length="120" mass="12939">MQAASTIARELMGDIAPKLAELTDQVLFDDVWRRQGLPSRERSLITVATLIALNRSEQLPFHLGRAIDNGVTHAELVEVITHLAFYAGWPCAASAVTALRQLSPAQSALAVSSTPSSTKE</sequence>
<dbReference type="InterPro" id="IPR029032">
    <property type="entry name" value="AhpD-like"/>
</dbReference>
<dbReference type="PANTHER" id="PTHR33570">
    <property type="entry name" value="4-CARBOXYMUCONOLACTONE DECARBOXYLASE FAMILY PROTEIN"/>
    <property type="match status" value="1"/>
</dbReference>
<evidence type="ECO:0000313" key="3">
    <source>
        <dbReference type="Proteomes" id="UP000650424"/>
    </source>
</evidence>
<gene>
    <name evidence="2" type="ORF">H8L32_21005</name>
</gene>
<accession>A0ABR6ZVR1</accession>